<dbReference type="RefSeq" id="WP_194539834.1">
    <property type="nucleotide sequence ID" value="NZ_JACEFB010000037.1"/>
</dbReference>
<protein>
    <submittedName>
        <fullName evidence="2">Uncharacterized protein</fullName>
    </submittedName>
</protein>
<evidence type="ECO:0000256" key="1">
    <source>
        <dbReference type="SAM" id="MobiDB-lite"/>
    </source>
</evidence>
<evidence type="ECO:0000313" key="2">
    <source>
        <dbReference type="EMBL" id="MBA2227973.1"/>
    </source>
</evidence>
<accession>A0A7V9AD85</accession>
<comment type="caution">
    <text evidence="2">The sequence shown here is derived from an EMBL/GenBank/DDBJ whole genome shotgun (WGS) entry which is preliminary data.</text>
</comment>
<sequence>MDENCQTGWDGDETEGRVRRSPCRSRRREAGRSPRRQRWKRSARRRLARTLRLAIMVKLLSLLRQKLRRRKRRRSSRSPAALARKRHEAQLRWLAHVSAFLRRLERQEQKEGQEGSADGNMSSPPSRSEADHSPAEPPPSESAAGTIPLSNQASPDGVSQSDDSFCECFNSTLCWKNHSQELDSLSFNFWPDELLPWQGQLSGVVGRVGEERGSVRSGVRPRPSRGDGSGGDGGGSSGSGGGGGDGSGGDGG</sequence>
<keyword evidence="3" id="KW-1185">Reference proteome</keyword>
<feature type="region of interest" description="Disordered" evidence="1">
    <location>
        <begin position="107"/>
        <end position="162"/>
    </location>
</feature>
<feature type="non-terminal residue" evidence="2">
    <location>
        <position position="252"/>
    </location>
</feature>
<feature type="region of interest" description="Disordered" evidence="1">
    <location>
        <begin position="1"/>
        <end position="44"/>
    </location>
</feature>
<proteinExistence type="predicted"/>
<gene>
    <name evidence="2" type="ORF">H0921_17580</name>
</gene>
<dbReference type="EMBL" id="JACEFB010000037">
    <property type="protein sequence ID" value="MBA2227973.1"/>
    <property type="molecule type" value="Genomic_DNA"/>
</dbReference>
<name>A0A7V9AD85_9BACT</name>
<feature type="region of interest" description="Disordered" evidence="1">
    <location>
        <begin position="208"/>
        <end position="252"/>
    </location>
</feature>
<reference evidence="2 3" key="1">
    <citation type="submission" date="2020-07" db="EMBL/GenBank/DDBJ databases">
        <title>Thermogemmata thermophila gen. nov., sp. nov., a novel moderate thermophilic planctomycete from a Kamchatka hot spring.</title>
        <authorList>
            <person name="Elcheninov A.G."/>
            <person name="Podosokorskaya O.A."/>
            <person name="Kovaleva O.L."/>
            <person name="Novikov A."/>
            <person name="Bonch-Osmolovskaya E.A."/>
            <person name="Toshchakov S.V."/>
            <person name="Kublanov I.V."/>
        </authorList>
    </citation>
    <scope>NUCLEOTIDE SEQUENCE [LARGE SCALE GENOMIC DNA]</scope>
    <source>
        <strain evidence="2 3">2918</strain>
    </source>
</reference>
<evidence type="ECO:0000313" key="3">
    <source>
        <dbReference type="Proteomes" id="UP000542342"/>
    </source>
</evidence>
<feature type="compositionally biased region" description="Basic residues" evidence="1">
    <location>
        <begin position="19"/>
        <end position="44"/>
    </location>
</feature>
<dbReference type="AlphaFoldDB" id="A0A7V9AD85"/>
<feature type="compositionally biased region" description="Polar residues" evidence="1">
    <location>
        <begin position="148"/>
        <end position="162"/>
    </location>
</feature>
<organism evidence="2 3">
    <name type="scientific">Thermogemmata fonticola</name>
    <dbReference type="NCBI Taxonomy" id="2755323"/>
    <lineage>
        <taxon>Bacteria</taxon>
        <taxon>Pseudomonadati</taxon>
        <taxon>Planctomycetota</taxon>
        <taxon>Planctomycetia</taxon>
        <taxon>Gemmatales</taxon>
        <taxon>Gemmataceae</taxon>
        <taxon>Thermogemmata</taxon>
    </lineage>
</organism>
<dbReference type="Proteomes" id="UP000542342">
    <property type="component" value="Unassembled WGS sequence"/>
</dbReference>
<feature type="compositionally biased region" description="Gly residues" evidence="1">
    <location>
        <begin position="227"/>
        <end position="252"/>
    </location>
</feature>